<organism evidence="7">
    <name type="scientific">marine metagenome</name>
    <dbReference type="NCBI Taxonomy" id="408172"/>
    <lineage>
        <taxon>unclassified sequences</taxon>
        <taxon>metagenomes</taxon>
        <taxon>ecological metagenomes</taxon>
    </lineage>
</organism>
<keyword evidence="4 6" id="KW-1133">Transmembrane helix</keyword>
<evidence type="ECO:0000256" key="1">
    <source>
        <dbReference type="ARBA" id="ARBA00004141"/>
    </source>
</evidence>
<dbReference type="PANTHER" id="PTHR31645:SF0">
    <property type="entry name" value="OLIGOPEPTIDE TRANSPORTER YGL114W-RELATED"/>
    <property type="match status" value="1"/>
</dbReference>
<dbReference type="InterPro" id="IPR004813">
    <property type="entry name" value="OPT"/>
</dbReference>
<feature type="transmembrane region" description="Helical" evidence="6">
    <location>
        <begin position="100"/>
        <end position="119"/>
    </location>
</feature>
<evidence type="ECO:0000256" key="2">
    <source>
        <dbReference type="ARBA" id="ARBA00022448"/>
    </source>
</evidence>
<name>A0A381XAE5_9ZZZZ</name>
<evidence type="ECO:0000256" key="6">
    <source>
        <dbReference type="SAM" id="Phobius"/>
    </source>
</evidence>
<accession>A0A381XAE5</accession>
<dbReference type="PANTHER" id="PTHR31645">
    <property type="entry name" value="OLIGOPEPTIDE TRANSPORTER YGL114W-RELATED"/>
    <property type="match status" value="1"/>
</dbReference>
<dbReference type="Pfam" id="PF03169">
    <property type="entry name" value="OPT"/>
    <property type="match status" value="1"/>
</dbReference>
<protein>
    <recommendedName>
        <fullName evidence="8">Oligopeptide transporter, OPT family</fullName>
    </recommendedName>
</protein>
<keyword evidence="5 6" id="KW-0472">Membrane</keyword>
<reference evidence="7" key="1">
    <citation type="submission" date="2018-05" db="EMBL/GenBank/DDBJ databases">
        <authorList>
            <person name="Lanie J.A."/>
            <person name="Ng W.-L."/>
            <person name="Kazmierczak K.M."/>
            <person name="Andrzejewski T.M."/>
            <person name="Davidsen T.M."/>
            <person name="Wayne K.J."/>
            <person name="Tettelin H."/>
            <person name="Glass J.I."/>
            <person name="Rusch D."/>
            <person name="Podicherti R."/>
            <person name="Tsui H.-C.T."/>
            <person name="Winkler M.E."/>
        </authorList>
    </citation>
    <scope>NUCLEOTIDE SEQUENCE</scope>
</reference>
<feature type="non-terminal residue" evidence="7">
    <location>
        <position position="132"/>
    </location>
</feature>
<proteinExistence type="predicted"/>
<evidence type="ECO:0008006" key="8">
    <source>
        <dbReference type="Google" id="ProtNLM"/>
    </source>
</evidence>
<evidence type="ECO:0000313" key="7">
    <source>
        <dbReference type="EMBL" id="SVA61203.1"/>
    </source>
</evidence>
<comment type="subcellular location">
    <subcellularLocation>
        <location evidence="1">Membrane</location>
        <topology evidence="1">Multi-pass membrane protein</topology>
    </subcellularLocation>
</comment>
<dbReference type="EMBL" id="UINC01014333">
    <property type="protein sequence ID" value="SVA61203.1"/>
    <property type="molecule type" value="Genomic_DNA"/>
</dbReference>
<feature type="transmembrane region" description="Helical" evidence="6">
    <location>
        <begin position="12"/>
        <end position="32"/>
    </location>
</feature>
<feature type="transmembrane region" description="Helical" evidence="6">
    <location>
        <begin position="38"/>
        <end position="57"/>
    </location>
</feature>
<gene>
    <name evidence="7" type="ORF">METZ01_LOCUS114057</name>
</gene>
<keyword evidence="3 6" id="KW-0812">Transmembrane</keyword>
<dbReference type="GO" id="GO:0016020">
    <property type="term" value="C:membrane"/>
    <property type="evidence" value="ECO:0007669"/>
    <property type="project" value="UniProtKB-SubCell"/>
</dbReference>
<dbReference type="GO" id="GO:0035673">
    <property type="term" value="F:oligopeptide transmembrane transporter activity"/>
    <property type="evidence" value="ECO:0007669"/>
    <property type="project" value="InterPro"/>
</dbReference>
<keyword evidence="2" id="KW-0813">Transport</keyword>
<dbReference type="AlphaFoldDB" id="A0A381XAE5"/>
<dbReference type="InterPro" id="IPR045035">
    <property type="entry name" value="YSL-like"/>
</dbReference>
<evidence type="ECO:0000256" key="3">
    <source>
        <dbReference type="ARBA" id="ARBA00022692"/>
    </source>
</evidence>
<feature type="transmembrane region" description="Helical" evidence="6">
    <location>
        <begin position="78"/>
        <end position="94"/>
    </location>
</feature>
<sequence length="132" mass="13918">MPDQPVPQQLTFKAIVLGILLAVVLAGANAYLGLFAGMTVSASIPAAVISMGLLRLFRNSNILENNIVQTAASAGESLAAGVVFTLPALILMGYWDVFEYWWVCAIAGLGGLLGVLFTIPLRRSLIVEEGLA</sequence>
<evidence type="ECO:0000256" key="5">
    <source>
        <dbReference type="ARBA" id="ARBA00023136"/>
    </source>
</evidence>
<evidence type="ECO:0000256" key="4">
    <source>
        <dbReference type="ARBA" id="ARBA00022989"/>
    </source>
</evidence>